<accession>A0A6N2Y178</accession>
<name>A0A6N2Y178_LACRH</name>
<proteinExistence type="predicted"/>
<dbReference type="AlphaFoldDB" id="A0A6N2Y178"/>
<dbReference type="Pfam" id="PF01965">
    <property type="entry name" value="DJ-1_PfpI"/>
    <property type="match status" value="1"/>
</dbReference>
<keyword evidence="1" id="KW-0326">Glycosidase</keyword>
<keyword evidence="1" id="KW-0645">Protease</keyword>
<organism evidence="1">
    <name type="scientific">Lacticaseibacillus rhamnosus</name>
    <name type="common">Lactobacillus rhamnosus</name>
    <dbReference type="NCBI Taxonomy" id="47715"/>
    <lineage>
        <taxon>Bacteria</taxon>
        <taxon>Bacillati</taxon>
        <taxon>Bacillota</taxon>
        <taxon>Bacilli</taxon>
        <taxon>Lactobacillales</taxon>
        <taxon>Lactobacillaceae</taxon>
        <taxon>Lacticaseibacillus</taxon>
    </lineage>
</organism>
<dbReference type="InterPro" id="IPR002818">
    <property type="entry name" value="DJ-1/PfpI"/>
</dbReference>
<dbReference type="GO" id="GO:0016798">
    <property type="term" value="F:hydrolase activity, acting on glycosyl bonds"/>
    <property type="evidence" value="ECO:0007669"/>
    <property type="project" value="UniProtKB-KW"/>
</dbReference>
<dbReference type="EC" id="3.2.-.-" evidence="1"/>
<dbReference type="SUPFAM" id="SSF52317">
    <property type="entry name" value="Class I glutamine amidotransferase-like"/>
    <property type="match status" value="1"/>
</dbReference>
<dbReference type="GO" id="GO:0008233">
    <property type="term" value="F:peptidase activity"/>
    <property type="evidence" value="ECO:0007669"/>
    <property type="project" value="UniProtKB-KW"/>
</dbReference>
<gene>
    <name evidence="1" type="primary">ydeA</name>
    <name evidence="1" type="ORF">LRLFYP97_01101</name>
</gene>
<dbReference type="EMBL" id="CACRTK010000024">
    <property type="protein sequence ID" value="VYT60455.1"/>
    <property type="molecule type" value="Genomic_DNA"/>
</dbReference>
<protein>
    <submittedName>
        <fullName evidence="1">Putative protease YdeA</fullName>
        <ecNumber evidence="1">3.2.-.-</ecNumber>
    </submittedName>
</protein>
<reference evidence="1" key="1">
    <citation type="submission" date="2019-11" db="EMBL/GenBank/DDBJ databases">
        <authorList>
            <person name="Feng L."/>
        </authorList>
    </citation>
    <scope>NUCLEOTIDE SEQUENCE</scope>
    <source>
        <strain evidence="1">LrhamnosusLFYP97</strain>
    </source>
</reference>
<dbReference type="InterPro" id="IPR029062">
    <property type="entry name" value="Class_I_gatase-like"/>
</dbReference>
<evidence type="ECO:0000313" key="1">
    <source>
        <dbReference type="EMBL" id="VYT60455.1"/>
    </source>
</evidence>
<keyword evidence="1" id="KW-0378">Hydrolase</keyword>
<dbReference type="Gene3D" id="3.40.50.880">
    <property type="match status" value="1"/>
</dbReference>
<sequence length="242" mass="27292">MGAICSAVDYLAKNGLLTNFKHTGNAQYLWKDFDQYQNKSDFFQEKTVRDHNLVTANGAAPLEFTKQVLKMIKFKNSEQIDKNIYLCEFGFYQFCKKVWQSILLIKLYRLSCLGGLTLKITCIFWVGKKSSLEHVIPEAIGINSFTTNTVCADYDGALGATIEIKREILELEGCKWNMPQVLRLGKDSNGNTIILDKDPGPKYIPKVTEKDNGFSVMANSKKETAQIIKKGKEAACSTEAYR</sequence>
<dbReference type="GO" id="GO:0006508">
    <property type="term" value="P:proteolysis"/>
    <property type="evidence" value="ECO:0007669"/>
    <property type="project" value="UniProtKB-KW"/>
</dbReference>